<dbReference type="RefSeq" id="WP_120630232.1">
    <property type="nucleotide sequence ID" value="NZ_RAWG01000474.1"/>
</dbReference>
<dbReference type="AlphaFoldDB" id="A0A3A8MUI1"/>
<accession>A0A3A8MUI1</accession>
<proteinExistence type="predicted"/>
<dbReference type="Proteomes" id="UP000273405">
    <property type="component" value="Unassembled WGS sequence"/>
</dbReference>
<keyword evidence="2" id="KW-1185">Reference proteome</keyword>
<dbReference type="EMBL" id="RAWG01000474">
    <property type="protein sequence ID" value="RKH30514.1"/>
    <property type="molecule type" value="Genomic_DNA"/>
</dbReference>
<evidence type="ECO:0000313" key="2">
    <source>
        <dbReference type="Proteomes" id="UP000273405"/>
    </source>
</evidence>
<organism evidence="1 2">
    <name type="scientific">Corallococcus sicarius</name>
    <dbReference type="NCBI Taxonomy" id="2316726"/>
    <lineage>
        <taxon>Bacteria</taxon>
        <taxon>Pseudomonadati</taxon>
        <taxon>Myxococcota</taxon>
        <taxon>Myxococcia</taxon>
        <taxon>Myxococcales</taxon>
        <taxon>Cystobacterineae</taxon>
        <taxon>Myxococcaceae</taxon>
        <taxon>Corallococcus</taxon>
    </lineage>
</organism>
<reference evidence="2" key="1">
    <citation type="submission" date="2018-09" db="EMBL/GenBank/DDBJ databases">
        <authorList>
            <person name="Livingstone P.G."/>
            <person name="Whitworth D.E."/>
        </authorList>
    </citation>
    <scope>NUCLEOTIDE SEQUENCE [LARGE SCALE GENOMIC DNA]</scope>
    <source>
        <strain evidence="2">CA040B</strain>
    </source>
</reference>
<protein>
    <submittedName>
        <fullName evidence="1">Uncharacterized protein</fullName>
    </submittedName>
</protein>
<comment type="caution">
    <text evidence="1">The sequence shown here is derived from an EMBL/GenBank/DDBJ whole genome shotgun (WGS) entry which is preliminary data.</text>
</comment>
<evidence type="ECO:0000313" key="1">
    <source>
        <dbReference type="EMBL" id="RKH30514.1"/>
    </source>
</evidence>
<name>A0A3A8MUI1_9BACT</name>
<sequence length="172" mass="17679">MGVSGAWKLGVGIALCCGSTLLPGCATGGSGTYVEGAQRPRHFVFQEQVKRRGKGPGGWRAACLHVGIARDTGELFFCKFGVEMPIANEPQGVISTEQAQNLSASCANQAAKATFSTATPATPIGIACEEFKQFYDLTLNRAIAGAHVTKVCAVGIQPVVVSPVGPAVGGSL</sequence>
<gene>
    <name evidence="1" type="ORF">D7X12_39015</name>
</gene>
<dbReference type="OrthoDB" id="5508638at2"/>